<keyword evidence="3" id="KW-0963">Cytoplasm</keyword>
<reference evidence="5 6" key="1">
    <citation type="submission" date="2018-03" db="EMBL/GenBank/DDBJ databases">
        <title>Genome sequence of Clostridium liquoris DSM 100320.</title>
        <authorList>
            <person name="Poehlein A."/>
            <person name="Daniel R."/>
        </authorList>
    </citation>
    <scope>NUCLEOTIDE SEQUENCE [LARGE SCALE GENOMIC DNA]</scope>
    <source>
        <strain evidence="5 6">DSM 100320</strain>
    </source>
</reference>
<gene>
    <name evidence="3 5" type="primary">coaE</name>
    <name evidence="5" type="ORF">CLLI_24880</name>
</gene>
<protein>
    <recommendedName>
        <fullName evidence="3 4">Dephospho-CoA kinase</fullName>
        <ecNumber evidence="3 4">2.7.1.24</ecNumber>
    </recommendedName>
    <alternativeName>
        <fullName evidence="3">Dephosphocoenzyme A kinase</fullName>
    </alternativeName>
</protein>
<keyword evidence="3 5" id="KW-0418">Kinase</keyword>
<dbReference type="GO" id="GO:0004140">
    <property type="term" value="F:dephospho-CoA kinase activity"/>
    <property type="evidence" value="ECO:0007669"/>
    <property type="project" value="UniProtKB-UniRule"/>
</dbReference>
<dbReference type="GO" id="GO:0005524">
    <property type="term" value="F:ATP binding"/>
    <property type="evidence" value="ECO:0007669"/>
    <property type="project" value="UniProtKB-UniRule"/>
</dbReference>
<dbReference type="Gene3D" id="3.40.50.300">
    <property type="entry name" value="P-loop containing nucleotide triphosphate hydrolases"/>
    <property type="match status" value="1"/>
</dbReference>
<dbReference type="Pfam" id="PF01121">
    <property type="entry name" value="CoaE"/>
    <property type="match status" value="1"/>
</dbReference>
<organism evidence="5 6">
    <name type="scientific">Clostridium liquoris</name>
    <dbReference type="NCBI Taxonomy" id="1289519"/>
    <lineage>
        <taxon>Bacteria</taxon>
        <taxon>Bacillati</taxon>
        <taxon>Bacillota</taxon>
        <taxon>Clostridia</taxon>
        <taxon>Eubacteriales</taxon>
        <taxon>Clostridiaceae</taxon>
        <taxon>Clostridium</taxon>
    </lineage>
</organism>
<name>A0A2T0B169_9CLOT</name>
<dbReference type="EMBL" id="PVXO01000066">
    <property type="protein sequence ID" value="PRR77316.1"/>
    <property type="molecule type" value="Genomic_DNA"/>
</dbReference>
<comment type="similarity">
    <text evidence="3">Belongs to the CoaE family.</text>
</comment>
<dbReference type="InterPro" id="IPR001977">
    <property type="entry name" value="Depp_CoAkinase"/>
</dbReference>
<dbReference type="NCBIfam" id="TIGR00152">
    <property type="entry name" value="dephospho-CoA kinase"/>
    <property type="match status" value="1"/>
</dbReference>
<evidence type="ECO:0000256" key="3">
    <source>
        <dbReference type="HAMAP-Rule" id="MF_00376"/>
    </source>
</evidence>
<dbReference type="GO" id="GO:0005737">
    <property type="term" value="C:cytoplasm"/>
    <property type="evidence" value="ECO:0007669"/>
    <property type="project" value="UniProtKB-SubCell"/>
</dbReference>
<evidence type="ECO:0000313" key="5">
    <source>
        <dbReference type="EMBL" id="PRR77316.1"/>
    </source>
</evidence>
<dbReference type="Proteomes" id="UP000239706">
    <property type="component" value="Unassembled WGS sequence"/>
</dbReference>
<dbReference type="HAMAP" id="MF_00376">
    <property type="entry name" value="Dephospho_CoA_kinase"/>
    <property type="match status" value="1"/>
</dbReference>
<comment type="pathway">
    <text evidence="3">Cofactor biosynthesis; coenzyme A biosynthesis; CoA from (R)-pantothenate: step 5/5.</text>
</comment>
<comment type="subcellular location">
    <subcellularLocation>
        <location evidence="3">Cytoplasm</location>
    </subcellularLocation>
</comment>
<evidence type="ECO:0000256" key="2">
    <source>
        <dbReference type="ARBA" id="ARBA00022840"/>
    </source>
</evidence>
<feature type="binding site" evidence="3">
    <location>
        <begin position="36"/>
        <end position="41"/>
    </location>
    <ligand>
        <name>ATP</name>
        <dbReference type="ChEBI" id="CHEBI:30616"/>
    </ligand>
</feature>
<evidence type="ECO:0000313" key="6">
    <source>
        <dbReference type="Proteomes" id="UP000239706"/>
    </source>
</evidence>
<keyword evidence="3 5" id="KW-0808">Transferase</keyword>
<dbReference type="SUPFAM" id="SSF52540">
    <property type="entry name" value="P-loop containing nucleoside triphosphate hydrolases"/>
    <property type="match status" value="1"/>
</dbReference>
<keyword evidence="1 3" id="KW-0547">Nucleotide-binding</keyword>
<sequence length="223" mass="25640">MKLNDLRILQEDSLNKQGFKAYNRKTLRIGLTGGIGSGKSTVSRMLSKKGIPIIDADIIARQVLDKYPIILKNIAEEFGTEFIDENGNLKRREFGSYIFSSEAKRKKYEDMIIPYIEKEIIISFHEHEKKAEKACILDAPTLIEQNIHKDMDFTILVWVDMDTQIKRIKGRDKLNMDEVMNRINSQMSLDEKKEIADFIIDNTLTLTETEAQVDTLVNLINGL</sequence>
<comment type="catalytic activity">
    <reaction evidence="3">
        <text>3'-dephospho-CoA + ATP = ADP + CoA + H(+)</text>
        <dbReference type="Rhea" id="RHEA:18245"/>
        <dbReference type="ChEBI" id="CHEBI:15378"/>
        <dbReference type="ChEBI" id="CHEBI:30616"/>
        <dbReference type="ChEBI" id="CHEBI:57287"/>
        <dbReference type="ChEBI" id="CHEBI:57328"/>
        <dbReference type="ChEBI" id="CHEBI:456216"/>
        <dbReference type="EC" id="2.7.1.24"/>
    </reaction>
</comment>
<dbReference type="PANTHER" id="PTHR10695:SF46">
    <property type="entry name" value="BIFUNCTIONAL COENZYME A SYNTHASE-RELATED"/>
    <property type="match status" value="1"/>
</dbReference>
<dbReference type="GO" id="GO:0015937">
    <property type="term" value="P:coenzyme A biosynthetic process"/>
    <property type="evidence" value="ECO:0007669"/>
    <property type="project" value="UniProtKB-UniRule"/>
</dbReference>
<dbReference type="UniPathway" id="UPA00241">
    <property type="reaction ID" value="UER00356"/>
</dbReference>
<evidence type="ECO:0000256" key="4">
    <source>
        <dbReference type="NCBIfam" id="TIGR00152"/>
    </source>
</evidence>
<keyword evidence="2 3" id="KW-0067">ATP-binding</keyword>
<keyword evidence="3" id="KW-0173">Coenzyme A biosynthesis</keyword>
<proteinExistence type="inferred from homology"/>
<dbReference type="PROSITE" id="PS51219">
    <property type="entry name" value="DPCK"/>
    <property type="match status" value="1"/>
</dbReference>
<comment type="function">
    <text evidence="3">Catalyzes the phosphorylation of the 3'-hydroxyl group of dephosphocoenzyme A to form coenzyme A.</text>
</comment>
<comment type="caution">
    <text evidence="5">The sequence shown here is derived from an EMBL/GenBank/DDBJ whole genome shotgun (WGS) entry which is preliminary data.</text>
</comment>
<keyword evidence="6" id="KW-1185">Reference proteome</keyword>
<evidence type="ECO:0000256" key="1">
    <source>
        <dbReference type="ARBA" id="ARBA00022741"/>
    </source>
</evidence>
<dbReference type="InterPro" id="IPR027417">
    <property type="entry name" value="P-loop_NTPase"/>
</dbReference>
<accession>A0A2T0B169</accession>
<dbReference type="CDD" id="cd02022">
    <property type="entry name" value="DPCK"/>
    <property type="match status" value="1"/>
</dbReference>
<dbReference type="AlphaFoldDB" id="A0A2T0B169"/>
<dbReference type="PANTHER" id="PTHR10695">
    <property type="entry name" value="DEPHOSPHO-COA KINASE-RELATED"/>
    <property type="match status" value="1"/>
</dbReference>
<dbReference type="EC" id="2.7.1.24" evidence="3 4"/>